<name>A0A5B7EBY9_PORTR</name>
<reference evidence="2 3" key="1">
    <citation type="submission" date="2019-05" db="EMBL/GenBank/DDBJ databases">
        <title>Another draft genome of Portunus trituberculatus and its Hox gene families provides insights of decapod evolution.</title>
        <authorList>
            <person name="Jeong J.-H."/>
            <person name="Song I."/>
            <person name="Kim S."/>
            <person name="Choi T."/>
            <person name="Kim D."/>
            <person name="Ryu S."/>
            <person name="Kim W."/>
        </authorList>
    </citation>
    <scope>NUCLEOTIDE SEQUENCE [LARGE SCALE GENOMIC DNA]</scope>
    <source>
        <tissue evidence="2">Muscle</tissue>
    </source>
</reference>
<accession>A0A5B7EBY9</accession>
<sequence>MFLCTLYIYRTQLPLSPRFPGIARTTYTNHTLEPFHLQSVTAYALPQPLHSTLPASLSIPPQKYASRRSVFRVTHFPKSVKETVTKSGGGGKTRERARRTDW</sequence>
<keyword evidence="3" id="KW-1185">Reference proteome</keyword>
<dbReference type="AlphaFoldDB" id="A0A5B7EBY9"/>
<evidence type="ECO:0000313" key="3">
    <source>
        <dbReference type="Proteomes" id="UP000324222"/>
    </source>
</evidence>
<feature type="compositionally biased region" description="Basic and acidic residues" evidence="1">
    <location>
        <begin position="92"/>
        <end position="102"/>
    </location>
</feature>
<dbReference type="Proteomes" id="UP000324222">
    <property type="component" value="Unassembled WGS sequence"/>
</dbReference>
<organism evidence="2 3">
    <name type="scientific">Portunus trituberculatus</name>
    <name type="common">Swimming crab</name>
    <name type="synonym">Neptunus trituberculatus</name>
    <dbReference type="NCBI Taxonomy" id="210409"/>
    <lineage>
        <taxon>Eukaryota</taxon>
        <taxon>Metazoa</taxon>
        <taxon>Ecdysozoa</taxon>
        <taxon>Arthropoda</taxon>
        <taxon>Crustacea</taxon>
        <taxon>Multicrustacea</taxon>
        <taxon>Malacostraca</taxon>
        <taxon>Eumalacostraca</taxon>
        <taxon>Eucarida</taxon>
        <taxon>Decapoda</taxon>
        <taxon>Pleocyemata</taxon>
        <taxon>Brachyura</taxon>
        <taxon>Eubrachyura</taxon>
        <taxon>Portunoidea</taxon>
        <taxon>Portunidae</taxon>
        <taxon>Portuninae</taxon>
        <taxon>Portunus</taxon>
    </lineage>
</organism>
<dbReference type="EMBL" id="VSRR010002473">
    <property type="protein sequence ID" value="MPC31611.1"/>
    <property type="molecule type" value="Genomic_DNA"/>
</dbReference>
<evidence type="ECO:0000313" key="2">
    <source>
        <dbReference type="EMBL" id="MPC31611.1"/>
    </source>
</evidence>
<evidence type="ECO:0000256" key="1">
    <source>
        <dbReference type="SAM" id="MobiDB-lite"/>
    </source>
</evidence>
<feature type="region of interest" description="Disordered" evidence="1">
    <location>
        <begin position="82"/>
        <end position="102"/>
    </location>
</feature>
<proteinExistence type="predicted"/>
<protein>
    <submittedName>
        <fullName evidence="2">Uncharacterized protein</fullName>
    </submittedName>
</protein>
<comment type="caution">
    <text evidence="2">The sequence shown here is derived from an EMBL/GenBank/DDBJ whole genome shotgun (WGS) entry which is preliminary data.</text>
</comment>
<gene>
    <name evidence="2" type="ORF">E2C01_024905</name>
</gene>